<feature type="domain" description="Asl1-like glycosyl hydrolase catalytic" evidence="3">
    <location>
        <begin position="27"/>
        <end position="277"/>
    </location>
</feature>
<feature type="signal peptide" evidence="2">
    <location>
        <begin position="1"/>
        <end position="16"/>
    </location>
</feature>
<dbReference type="GO" id="GO:0071966">
    <property type="term" value="P:fungal-type cell wall polysaccharide metabolic process"/>
    <property type="evidence" value="ECO:0007669"/>
    <property type="project" value="TreeGrafter"/>
</dbReference>
<dbReference type="SUPFAM" id="SSF51445">
    <property type="entry name" value="(Trans)glycosidases"/>
    <property type="match status" value="1"/>
</dbReference>
<organism evidence="4 5">
    <name type="scientific">Cytospora mali</name>
    <name type="common">Apple Valsa canker fungus</name>
    <name type="synonym">Valsa mali</name>
    <dbReference type="NCBI Taxonomy" id="578113"/>
    <lineage>
        <taxon>Eukaryota</taxon>
        <taxon>Fungi</taxon>
        <taxon>Dikarya</taxon>
        <taxon>Ascomycota</taxon>
        <taxon>Pezizomycotina</taxon>
        <taxon>Sordariomycetes</taxon>
        <taxon>Sordariomycetidae</taxon>
        <taxon>Diaporthales</taxon>
        <taxon>Cytosporaceae</taxon>
        <taxon>Cytospora</taxon>
    </lineage>
</organism>
<dbReference type="Proteomes" id="UP000078576">
    <property type="component" value="Unassembled WGS sequence"/>
</dbReference>
<dbReference type="PANTHER" id="PTHR34154:SF3">
    <property type="entry name" value="ALKALI-SENSITIVE LINKAGE PROTEIN 1"/>
    <property type="match status" value="1"/>
</dbReference>
<dbReference type="EMBL" id="KN714779">
    <property type="protein sequence ID" value="KUI61526.1"/>
    <property type="molecule type" value="Genomic_DNA"/>
</dbReference>
<feature type="chain" id="PRO_5008266434" evidence="2">
    <location>
        <begin position="17"/>
        <end position="317"/>
    </location>
</feature>
<dbReference type="InterPro" id="IPR024655">
    <property type="entry name" value="Asl1_glyco_hydro_catalytic"/>
</dbReference>
<sequence>MASLIFILALIAYAQATPVSKRGLCFVPNSTTPQDDFIWTNQPSSLTWYYNYGSSPSHVFANITQEQLEFVPMLWGAPANINDTIFLDTVKAMIKNGIDIHNLLTFNEPEMSRYGGSGVDPTIGAEVWVNNIIPLQKMGIRAGLPAPSGSMDGLPWLRQFLGNCSEIIGEDCRYDFVTVHWYGNFAGLASHIGEYRATLIVLSFPNASIWVTEYNLDNAALQDTQSFYNMSADYMDHLLYVERYSLFGAFRSSVSNVGPNATMLSPEGNLTDIGKWYLERNKHSKSHTPKGTAALIGPTAVPLLLSVVLSTGLIIIT</sequence>
<keyword evidence="2" id="KW-0732">Signal</keyword>
<accession>A0A194VCM5</accession>
<dbReference type="Pfam" id="PF11790">
    <property type="entry name" value="Glyco_hydro_cc"/>
    <property type="match status" value="1"/>
</dbReference>
<name>A0A194VCM5_CYTMA</name>
<evidence type="ECO:0000313" key="4">
    <source>
        <dbReference type="EMBL" id="KUI61526.1"/>
    </source>
</evidence>
<protein>
    <submittedName>
        <fullName evidence="4">Alkali-sensitive linkage protein 1</fullName>
    </submittedName>
</protein>
<dbReference type="Gene3D" id="3.20.20.80">
    <property type="entry name" value="Glycosidases"/>
    <property type="match status" value="1"/>
</dbReference>
<dbReference type="AlphaFoldDB" id="A0A194VCM5"/>
<keyword evidence="1" id="KW-0812">Transmembrane</keyword>
<feature type="transmembrane region" description="Helical" evidence="1">
    <location>
        <begin position="295"/>
        <end position="316"/>
    </location>
</feature>
<dbReference type="FunFam" id="3.20.20.80:FF:000207">
    <property type="entry name" value="Glycoside hydrolase family 128 protein"/>
    <property type="match status" value="1"/>
</dbReference>
<dbReference type="STRING" id="694573.A0A194VCM5"/>
<keyword evidence="1" id="KW-1133">Transmembrane helix</keyword>
<keyword evidence="5" id="KW-1185">Reference proteome</keyword>
<evidence type="ECO:0000256" key="2">
    <source>
        <dbReference type="SAM" id="SignalP"/>
    </source>
</evidence>
<keyword evidence="1" id="KW-0472">Membrane</keyword>
<evidence type="ECO:0000313" key="5">
    <source>
        <dbReference type="Proteomes" id="UP000078576"/>
    </source>
</evidence>
<gene>
    <name evidence="4" type="ORF">VP1G_08700</name>
</gene>
<evidence type="ECO:0000256" key="1">
    <source>
        <dbReference type="SAM" id="Phobius"/>
    </source>
</evidence>
<dbReference type="OrthoDB" id="43654at2759"/>
<evidence type="ECO:0000259" key="3">
    <source>
        <dbReference type="Pfam" id="PF11790"/>
    </source>
</evidence>
<dbReference type="PANTHER" id="PTHR34154">
    <property type="entry name" value="ALKALI-SENSITIVE LINKAGE PROTEIN 1"/>
    <property type="match status" value="1"/>
</dbReference>
<reference evidence="5" key="1">
    <citation type="submission" date="2014-12" db="EMBL/GenBank/DDBJ databases">
        <title>Genome Sequence of Valsa Canker Pathogens Uncovers a Specific Adaption of Colonization on Woody Bark.</title>
        <authorList>
            <person name="Yin Z."/>
            <person name="Liu H."/>
            <person name="Gao X."/>
            <person name="Li Z."/>
            <person name="Song N."/>
            <person name="Ke X."/>
            <person name="Dai Q."/>
            <person name="Wu Y."/>
            <person name="Sun Y."/>
            <person name="Xu J.-R."/>
            <person name="Kang Z.K."/>
            <person name="Wang L."/>
            <person name="Huang L."/>
        </authorList>
    </citation>
    <scope>NUCLEOTIDE SEQUENCE [LARGE SCALE GENOMIC DNA]</scope>
    <source>
        <strain evidence="5">SXYL134</strain>
    </source>
</reference>
<dbReference type="InterPro" id="IPR017853">
    <property type="entry name" value="GH"/>
</dbReference>
<dbReference type="InterPro" id="IPR053183">
    <property type="entry name" value="ASL1"/>
</dbReference>
<proteinExistence type="predicted"/>
<dbReference type="GO" id="GO:0009277">
    <property type="term" value="C:fungal-type cell wall"/>
    <property type="evidence" value="ECO:0007669"/>
    <property type="project" value="TreeGrafter"/>
</dbReference>